<organism evidence="2 3">
    <name type="scientific">Acinetobacter puyangensis</name>
    <dbReference type="NCBI Taxonomy" id="1096779"/>
    <lineage>
        <taxon>Bacteria</taxon>
        <taxon>Pseudomonadati</taxon>
        <taxon>Pseudomonadota</taxon>
        <taxon>Gammaproteobacteria</taxon>
        <taxon>Moraxellales</taxon>
        <taxon>Moraxellaceae</taxon>
        <taxon>Acinetobacter</taxon>
    </lineage>
</organism>
<dbReference type="EMBL" id="OANT01000002">
    <property type="protein sequence ID" value="SNX44160.1"/>
    <property type="molecule type" value="Genomic_DNA"/>
</dbReference>
<proteinExistence type="predicted"/>
<gene>
    <name evidence="2" type="ORF">SAMN05421731_102320</name>
</gene>
<evidence type="ECO:0000256" key="1">
    <source>
        <dbReference type="SAM" id="SignalP"/>
    </source>
</evidence>
<sequence>MKNTIKPIMITLSICAAIGLTACATQPTSSLAIQKENNQYQVTGIGKNKITAQNNAVKAAQNTCKRGTAPVVSNESTQYNGVVDESTGKIINQAGSIAGAILGKDVNISQDTDYNVTLDFYCK</sequence>
<dbReference type="Proteomes" id="UP000219042">
    <property type="component" value="Unassembled WGS sequence"/>
</dbReference>
<keyword evidence="3" id="KW-1185">Reference proteome</keyword>
<feature type="signal peptide" evidence="1">
    <location>
        <begin position="1"/>
        <end position="24"/>
    </location>
</feature>
<name>A0A240E8F6_9GAMM</name>
<dbReference type="OrthoDB" id="6705556at2"/>
<evidence type="ECO:0008006" key="4">
    <source>
        <dbReference type="Google" id="ProtNLM"/>
    </source>
</evidence>
<evidence type="ECO:0000313" key="3">
    <source>
        <dbReference type="Proteomes" id="UP000219042"/>
    </source>
</evidence>
<accession>A0A240E8F6</accession>
<dbReference type="PROSITE" id="PS51257">
    <property type="entry name" value="PROKAR_LIPOPROTEIN"/>
    <property type="match status" value="1"/>
</dbReference>
<keyword evidence="1" id="KW-0732">Signal</keyword>
<reference evidence="3" key="1">
    <citation type="submission" date="2016-09" db="EMBL/GenBank/DDBJ databases">
        <authorList>
            <person name="Varghese N."/>
            <person name="Submissions S."/>
        </authorList>
    </citation>
    <scope>NUCLEOTIDE SEQUENCE [LARGE SCALE GENOMIC DNA]</scope>
    <source>
        <strain evidence="3">ANC 4466</strain>
    </source>
</reference>
<dbReference type="RefSeq" id="WP_097078410.1">
    <property type="nucleotide sequence ID" value="NZ_BAABHT010000003.1"/>
</dbReference>
<protein>
    <recommendedName>
        <fullName evidence="4">Lipoprotein</fullName>
    </recommendedName>
</protein>
<evidence type="ECO:0000313" key="2">
    <source>
        <dbReference type="EMBL" id="SNX44160.1"/>
    </source>
</evidence>
<dbReference type="AlphaFoldDB" id="A0A240E8F6"/>
<feature type="chain" id="PRO_5012602403" description="Lipoprotein" evidence="1">
    <location>
        <begin position="25"/>
        <end position="123"/>
    </location>
</feature>